<comment type="subcellular location">
    <subcellularLocation>
        <location evidence="1">Cell inner membrane</location>
        <topology evidence="1">Peripheral membrane protein</topology>
        <orientation evidence="1">Cytoplasmic side</orientation>
    </subcellularLocation>
</comment>
<evidence type="ECO:0000256" key="5">
    <source>
        <dbReference type="ARBA" id="ARBA00022676"/>
    </source>
</evidence>
<sequence length="319" mass="34418">MQKILLVRLSSMGDVIHNLPAVTDLARACPQTRIDWVVEEGFQEIPRLHPAISRVIPVGMRRWRKTPVATLCGDDLGRFAAELRCERYDLVLDSQGLVKSALVAKLAKGPVAGYDSKSIREPAASLFYDRRYAVSRELHAIDRNRLLSAAALGYEVTGPIDYGLLPPQLSLSWLSQSACVTLLTATSRADKEWPEERWQALGKRFVELGLTPVLPWGNETERARSERLAAGIPGAICPPRLSLTEAAALLAGSRIVVGVDTGLAHLAAALATPVVAIFCASDPFKTGVRAAYGAVNLGANGAPPDIDTVWQAVLAGIRQ</sequence>
<dbReference type="InterPro" id="IPR011908">
    <property type="entry name" value="LipoPS_heptosylTferase-I"/>
</dbReference>
<dbReference type="EMBL" id="FOVE01000008">
    <property type="protein sequence ID" value="SFN39646.1"/>
    <property type="molecule type" value="Genomic_DNA"/>
</dbReference>
<gene>
    <name evidence="14" type="ORF">SAMN05660284_01397</name>
</gene>
<name>A0A1I4YNP5_9NEIS</name>
<evidence type="ECO:0000256" key="8">
    <source>
        <dbReference type="ARBA" id="ARBA00023136"/>
    </source>
</evidence>
<dbReference type="AlphaFoldDB" id="A0A1I4YNP5"/>
<evidence type="ECO:0000256" key="7">
    <source>
        <dbReference type="ARBA" id="ARBA00022985"/>
    </source>
</evidence>
<dbReference type="Pfam" id="PF01075">
    <property type="entry name" value="Glyco_transf_9"/>
    <property type="match status" value="1"/>
</dbReference>
<dbReference type="NCBIfam" id="TIGR02193">
    <property type="entry name" value="heptsyl_trn_I"/>
    <property type="match status" value="1"/>
</dbReference>
<evidence type="ECO:0000256" key="13">
    <source>
        <dbReference type="ARBA" id="ARBA00049201"/>
    </source>
</evidence>
<dbReference type="Proteomes" id="UP000242869">
    <property type="component" value="Unassembled WGS sequence"/>
</dbReference>
<reference evidence="15" key="1">
    <citation type="submission" date="2016-10" db="EMBL/GenBank/DDBJ databases">
        <authorList>
            <person name="Varghese N."/>
            <person name="Submissions S."/>
        </authorList>
    </citation>
    <scope>NUCLEOTIDE SEQUENCE [LARGE SCALE GENOMIC DNA]</scope>
    <source>
        <strain evidence="15">DSM 6150</strain>
    </source>
</reference>
<keyword evidence="5" id="KW-0328">Glycosyltransferase</keyword>
<proteinExistence type="inferred from homology"/>
<evidence type="ECO:0000256" key="10">
    <source>
        <dbReference type="ARBA" id="ARBA00044041"/>
    </source>
</evidence>
<comment type="pathway">
    <text evidence="2">Bacterial outer membrane biogenesis; LPS core biosynthesis.</text>
</comment>
<dbReference type="GO" id="GO:0009244">
    <property type="term" value="P:lipopolysaccharide core region biosynthetic process"/>
    <property type="evidence" value="ECO:0007669"/>
    <property type="project" value="InterPro"/>
</dbReference>
<evidence type="ECO:0000256" key="4">
    <source>
        <dbReference type="ARBA" id="ARBA00022519"/>
    </source>
</evidence>
<keyword evidence="7" id="KW-0448">Lipopolysaccharide biosynthesis</keyword>
<dbReference type="OrthoDB" id="9767552at2"/>
<dbReference type="EC" id="2.4.99.23" evidence="10"/>
<dbReference type="RefSeq" id="WP_091193369.1">
    <property type="nucleotide sequence ID" value="NZ_FOVE01000008.1"/>
</dbReference>
<comment type="similarity">
    <text evidence="9">Belongs to the glycosyltransferase 9 family.</text>
</comment>
<evidence type="ECO:0000256" key="6">
    <source>
        <dbReference type="ARBA" id="ARBA00022679"/>
    </source>
</evidence>
<dbReference type="CDD" id="cd03789">
    <property type="entry name" value="GT9_LPS_heptosyltransferase"/>
    <property type="match status" value="1"/>
</dbReference>
<dbReference type="Gene3D" id="3.40.50.2000">
    <property type="entry name" value="Glycogen Phosphorylase B"/>
    <property type="match status" value="2"/>
</dbReference>
<evidence type="ECO:0000313" key="14">
    <source>
        <dbReference type="EMBL" id="SFN39646.1"/>
    </source>
</evidence>
<evidence type="ECO:0000256" key="2">
    <source>
        <dbReference type="ARBA" id="ARBA00004713"/>
    </source>
</evidence>
<dbReference type="InterPro" id="IPR051199">
    <property type="entry name" value="LPS_LOS_Heptosyltrfase"/>
</dbReference>
<evidence type="ECO:0000256" key="1">
    <source>
        <dbReference type="ARBA" id="ARBA00004515"/>
    </source>
</evidence>
<evidence type="ECO:0000256" key="9">
    <source>
        <dbReference type="ARBA" id="ARBA00043995"/>
    </source>
</evidence>
<keyword evidence="6 14" id="KW-0808">Transferase</keyword>
<evidence type="ECO:0000256" key="3">
    <source>
        <dbReference type="ARBA" id="ARBA00022475"/>
    </source>
</evidence>
<evidence type="ECO:0000256" key="12">
    <source>
        <dbReference type="ARBA" id="ARBA00044330"/>
    </source>
</evidence>
<organism evidence="14 15">
    <name type="scientific">Formivibrio citricus</name>
    <dbReference type="NCBI Taxonomy" id="83765"/>
    <lineage>
        <taxon>Bacteria</taxon>
        <taxon>Pseudomonadati</taxon>
        <taxon>Pseudomonadota</taxon>
        <taxon>Betaproteobacteria</taxon>
        <taxon>Neisseriales</taxon>
        <taxon>Chitinibacteraceae</taxon>
        <taxon>Formivibrio</taxon>
    </lineage>
</organism>
<accession>A0A1I4YNP5</accession>
<protein>
    <recommendedName>
        <fullName evidence="11">Lipopolysaccharide heptosyltransferase 1</fullName>
        <ecNumber evidence="10">2.4.99.23</ecNumber>
    </recommendedName>
    <alternativeName>
        <fullName evidence="12">ADP-heptose:lipopolysaccharide heptosyltransferase I</fullName>
    </alternativeName>
</protein>
<keyword evidence="15" id="KW-1185">Reference proteome</keyword>
<evidence type="ECO:0000313" key="15">
    <source>
        <dbReference type="Proteomes" id="UP000242869"/>
    </source>
</evidence>
<dbReference type="PANTHER" id="PTHR30160:SF19">
    <property type="entry name" value="LIPOPOLYSACCHARIDE HEPTOSYLTRANSFERASE 1"/>
    <property type="match status" value="1"/>
</dbReference>
<evidence type="ECO:0000256" key="11">
    <source>
        <dbReference type="ARBA" id="ARBA00044190"/>
    </source>
</evidence>
<dbReference type="STRING" id="83765.SAMN05660284_01397"/>
<keyword evidence="4" id="KW-0997">Cell inner membrane</keyword>
<dbReference type="GO" id="GO:0005886">
    <property type="term" value="C:plasma membrane"/>
    <property type="evidence" value="ECO:0007669"/>
    <property type="project" value="UniProtKB-SubCell"/>
</dbReference>
<keyword evidence="3" id="KW-1003">Cell membrane</keyword>
<dbReference type="GO" id="GO:0005829">
    <property type="term" value="C:cytosol"/>
    <property type="evidence" value="ECO:0007669"/>
    <property type="project" value="TreeGrafter"/>
</dbReference>
<dbReference type="GO" id="GO:0008713">
    <property type="term" value="F:ADP-heptose-lipopolysaccharide heptosyltransferase activity"/>
    <property type="evidence" value="ECO:0007669"/>
    <property type="project" value="TreeGrafter"/>
</dbReference>
<dbReference type="SUPFAM" id="SSF53756">
    <property type="entry name" value="UDP-Glycosyltransferase/glycogen phosphorylase"/>
    <property type="match status" value="1"/>
</dbReference>
<keyword evidence="8" id="KW-0472">Membrane</keyword>
<dbReference type="PANTHER" id="PTHR30160">
    <property type="entry name" value="TETRAACYLDISACCHARIDE 4'-KINASE-RELATED"/>
    <property type="match status" value="1"/>
</dbReference>
<dbReference type="InterPro" id="IPR002201">
    <property type="entry name" value="Glyco_trans_9"/>
</dbReference>
<comment type="catalytic activity">
    <reaction evidence="13">
        <text>an alpha-Kdo-(2-&gt;4)-alpha-Kdo-(2-&gt;6)-lipid A + ADP-L-glycero-beta-D-manno-heptose = an L-alpha-D-Hep-(1-&gt;5)-[alpha-Kdo-(2-&gt;4)]-alpha-Kdo-(2-&gt;6)-lipid A + ADP + H(+)</text>
        <dbReference type="Rhea" id="RHEA:74067"/>
        <dbReference type="ChEBI" id="CHEBI:15378"/>
        <dbReference type="ChEBI" id="CHEBI:61506"/>
        <dbReference type="ChEBI" id="CHEBI:176431"/>
        <dbReference type="ChEBI" id="CHEBI:193068"/>
        <dbReference type="ChEBI" id="CHEBI:456216"/>
        <dbReference type="EC" id="2.4.99.23"/>
    </reaction>
</comment>